<name>A0A314U9Q3_PRUYE</name>
<reference evidence="1 2" key="1">
    <citation type="submission" date="2018-02" db="EMBL/GenBank/DDBJ databases">
        <title>Draft genome of wild Prunus yedoensis var. nudiflora.</title>
        <authorList>
            <person name="Baek S."/>
            <person name="Kim J.-H."/>
            <person name="Choi K."/>
            <person name="Kim G.-B."/>
            <person name="Cho A."/>
            <person name="Jang H."/>
            <person name="Shin C.-H."/>
            <person name="Yu H.-J."/>
            <person name="Mun J.-H."/>
        </authorList>
    </citation>
    <scope>NUCLEOTIDE SEQUENCE [LARGE SCALE GENOMIC DNA]</scope>
    <source>
        <strain evidence="2">cv. Jeju island</strain>
        <tissue evidence="1">Leaf</tissue>
    </source>
</reference>
<evidence type="ECO:0000313" key="2">
    <source>
        <dbReference type="Proteomes" id="UP000250321"/>
    </source>
</evidence>
<organism evidence="1 2">
    <name type="scientific">Prunus yedoensis var. nudiflora</name>
    <dbReference type="NCBI Taxonomy" id="2094558"/>
    <lineage>
        <taxon>Eukaryota</taxon>
        <taxon>Viridiplantae</taxon>
        <taxon>Streptophyta</taxon>
        <taxon>Embryophyta</taxon>
        <taxon>Tracheophyta</taxon>
        <taxon>Spermatophyta</taxon>
        <taxon>Magnoliopsida</taxon>
        <taxon>eudicotyledons</taxon>
        <taxon>Gunneridae</taxon>
        <taxon>Pentapetalae</taxon>
        <taxon>rosids</taxon>
        <taxon>fabids</taxon>
        <taxon>Rosales</taxon>
        <taxon>Rosaceae</taxon>
        <taxon>Amygdaloideae</taxon>
        <taxon>Amygdaleae</taxon>
        <taxon>Prunus</taxon>
    </lineage>
</organism>
<dbReference type="EMBL" id="PJQY01003864">
    <property type="protein sequence ID" value="PQM33858.1"/>
    <property type="molecule type" value="Genomic_DNA"/>
</dbReference>
<accession>A0A314U9Q3</accession>
<sequence length="69" mass="7891">MVSVVTKRSCHFSQLPQRLHEVLVSNAFWVWLKVHWTMVQGWDEILQIELADVVEYGAGAPGYQNMGCT</sequence>
<dbReference type="AlphaFoldDB" id="A0A314U9Q3"/>
<proteinExistence type="predicted"/>
<keyword evidence="2" id="KW-1185">Reference proteome</keyword>
<protein>
    <submittedName>
        <fullName evidence="1">Uncharacterized protein</fullName>
    </submittedName>
</protein>
<gene>
    <name evidence="1" type="ORF">Pyn_02654</name>
</gene>
<comment type="caution">
    <text evidence="1">The sequence shown here is derived from an EMBL/GenBank/DDBJ whole genome shotgun (WGS) entry which is preliminary data.</text>
</comment>
<dbReference type="OrthoDB" id="10348055at2759"/>
<dbReference type="Proteomes" id="UP000250321">
    <property type="component" value="Unassembled WGS sequence"/>
</dbReference>
<evidence type="ECO:0000313" key="1">
    <source>
        <dbReference type="EMBL" id="PQM33858.1"/>
    </source>
</evidence>